<dbReference type="EMBL" id="CP010803">
    <property type="protein sequence ID" value="AJY46742.1"/>
    <property type="molecule type" value="Genomic_DNA"/>
</dbReference>
<dbReference type="Gene3D" id="3.40.50.720">
    <property type="entry name" value="NAD(P)-binding Rossmann-like Domain"/>
    <property type="match status" value="1"/>
</dbReference>
<dbReference type="InterPro" id="IPR036291">
    <property type="entry name" value="NAD(P)-bd_dom_sf"/>
</dbReference>
<evidence type="ECO:0000259" key="1">
    <source>
        <dbReference type="Pfam" id="PF05368"/>
    </source>
</evidence>
<evidence type="ECO:0000313" key="3">
    <source>
        <dbReference type="Proteomes" id="UP000032611"/>
    </source>
</evidence>
<dbReference type="RefSeq" id="WP_045682561.1">
    <property type="nucleotide sequence ID" value="NZ_CP010803.1"/>
</dbReference>
<dbReference type="HOGENOM" id="CLU_007383_10_4_5"/>
<dbReference type="AlphaFoldDB" id="A0A0D5LSI6"/>
<proteinExistence type="predicted"/>
<name>A0A0D5LSI6_MAREN</name>
<dbReference type="PATRIC" id="fig|1486262.3.peg.3177"/>
<organism evidence="2 3">
    <name type="scientific">Martelella endophytica</name>
    <dbReference type="NCBI Taxonomy" id="1486262"/>
    <lineage>
        <taxon>Bacteria</taxon>
        <taxon>Pseudomonadati</taxon>
        <taxon>Pseudomonadota</taxon>
        <taxon>Alphaproteobacteria</taxon>
        <taxon>Hyphomicrobiales</taxon>
        <taxon>Aurantimonadaceae</taxon>
        <taxon>Martelella</taxon>
    </lineage>
</organism>
<evidence type="ECO:0000313" key="2">
    <source>
        <dbReference type="EMBL" id="AJY46742.1"/>
    </source>
</evidence>
<dbReference type="PANTHER" id="PTHR47129">
    <property type="entry name" value="QUINONE OXIDOREDUCTASE 2"/>
    <property type="match status" value="1"/>
</dbReference>
<dbReference type="CDD" id="cd05269">
    <property type="entry name" value="TMR_SDR_a"/>
    <property type="match status" value="1"/>
</dbReference>
<dbReference type="KEGG" id="mey:TM49_15375"/>
<dbReference type="OrthoDB" id="7771794at2"/>
<dbReference type="Gene3D" id="3.90.25.10">
    <property type="entry name" value="UDP-galactose 4-epimerase, domain 1"/>
    <property type="match status" value="1"/>
</dbReference>
<gene>
    <name evidence="2" type="ORF">TM49_15375</name>
</gene>
<dbReference type="Pfam" id="PF05368">
    <property type="entry name" value="NmrA"/>
    <property type="match status" value="1"/>
</dbReference>
<dbReference type="InterPro" id="IPR052718">
    <property type="entry name" value="NmrA-type_oxidoreductase"/>
</dbReference>
<accession>A0A0D5LSI6</accession>
<dbReference type="Proteomes" id="UP000032611">
    <property type="component" value="Chromosome"/>
</dbReference>
<protein>
    <submittedName>
        <fullName evidence="2">Nucleoside-diphosphate sugar epimerase</fullName>
    </submittedName>
</protein>
<keyword evidence="3" id="KW-1185">Reference proteome</keyword>
<sequence length="293" mass="31181">MNHQTVLVTGASGKLGCETLDFLLQAGKKPSEIIATTRDVSKLADYAAKGIAVRQADFDAPETLAAAFAGADRVAIISTDSLAPEVDRVAQHTSAVNAAKAAGATHVVYTSLPGAEDSLISFAGDHLGTEQAIKASGLNYTLLRNAWYQENLFMSLPSAFQHGVWLTAAGNGRINYIAHEDCARALAAALLSDTSGKDTYTLVGPTTYTIDEVAALAHDSTGKPLEVRHVTSDALRETLSGVGLPPFVVDLMVSTDENIRSGRFDIVNNDFEKLTGRKPKPLEVFFEENAKAF</sequence>
<dbReference type="InterPro" id="IPR008030">
    <property type="entry name" value="NmrA-like"/>
</dbReference>
<feature type="domain" description="NmrA-like" evidence="1">
    <location>
        <begin position="3"/>
        <end position="239"/>
    </location>
</feature>
<dbReference type="SUPFAM" id="SSF51735">
    <property type="entry name" value="NAD(P)-binding Rossmann-fold domains"/>
    <property type="match status" value="1"/>
</dbReference>
<dbReference type="STRING" id="1486262.TM49_15375"/>
<reference evidence="2 3" key="1">
    <citation type="journal article" date="2015" name="Genome Announc.">
        <title>Complete genome sequence of Martelella endophytica YC6887, which has antifungal activity associated with a halophyte.</title>
        <authorList>
            <person name="Khan A."/>
            <person name="Khan H."/>
            <person name="Chung E.J."/>
            <person name="Hossain M.T."/>
            <person name="Chung Y.R."/>
        </authorList>
    </citation>
    <scope>NUCLEOTIDE SEQUENCE [LARGE SCALE GENOMIC DNA]</scope>
    <source>
        <strain evidence="2">YC6887</strain>
    </source>
</reference>
<dbReference type="PANTHER" id="PTHR47129:SF1">
    <property type="entry name" value="NMRA-LIKE DOMAIN-CONTAINING PROTEIN"/>
    <property type="match status" value="1"/>
</dbReference>